<dbReference type="SUPFAM" id="SSF51735">
    <property type="entry name" value="NAD(P)-binding Rossmann-fold domains"/>
    <property type="match status" value="1"/>
</dbReference>
<dbReference type="Gene3D" id="3.40.50.720">
    <property type="entry name" value="NAD(P)-binding Rossmann-like Domain"/>
    <property type="match status" value="1"/>
</dbReference>
<dbReference type="STRING" id="98765.A0A2R6PYW9"/>
<proteinExistence type="predicted"/>
<name>A0A2R6PYW9_9APHY</name>
<gene>
    <name evidence="2" type="ORF">PHLCEN_2v4247</name>
</gene>
<keyword evidence="3" id="KW-1185">Reference proteome</keyword>
<evidence type="ECO:0000256" key="1">
    <source>
        <dbReference type="ARBA" id="ARBA00023002"/>
    </source>
</evidence>
<dbReference type="OrthoDB" id="542013at2759"/>
<accession>A0A2R6PYW9</accession>
<organism evidence="2 3">
    <name type="scientific">Hermanssonia centrifuga</name>
    <dbReference type="NCBI Taxonomy" id="98765"/>
    <lineage>
        <taxon>Eukaryota</taxon>
        <taxon>Fungi</taxon>
        <taxon>Dikarya</taxon>
        <taxon>Basidiomycota</taxon>
        <taxon>Agaricomycotina</taxon>
        <taxon>Agaricomycetes</taxon>
        <taxon>Polyporales</taxon>
        <taxon>Meruliaceae</taxon>
        <taxon>Hermanssonia</taxon>
    </lineage>
</organism>
<protein>
    <submittedName>
        <fullName evidence="2">Uncharacterized protein</fullName>
    </submittedName>
</protein>
<evidence type="ECO:0000313" key="2">
    <source>
        <dbReference type="EMBL" id="PSR98927.1"/>
    </source>
</evidence>
<sequence length="381" mass="42377">MGKLSYTDFVLEQLTRLPPALHADLSGKSVMVVGANVGIGFEAAKHFASMQPKKLVLGCRDEKKGKEAIVGMSLLWKNLRRSCSGTLSAIEKDTGYRGTQLGIVDLSSFASVLEYANKFKEEPLDILVMNAGVVPEKYTITDDGWEITLQVNHLSTSLLSLLLVPTLVRTAQSHNSQNPSDWSFSRLVIVSSDVHFWTSFAGEEFKNVDNRGIVETLNGKTEHSMLRRYCDSKLLNVLFTRALHTYLPPSSLSSNTPPKIPLIPTAVNPGYCVSLLRRSFPLSARINARVREILYGRTAEEGARQLIWGALGPDGKLEGRYTREWMSGVYVSTQQAREPSDFVIGQDGWVAMERAWDETIEILEMIAPEVRQIVNTYLSGH</sequence>
<evidence type="ECO:0000313" key="3">
    <source>
        <dbReference type="Proteomes" id="UP000186601"/>
    </source>
</evidence>
<comment type="caution">
    <text evidence="2">The sequence shown here is derived from an EMBL/GenBank/DDBJ whole genome shotgun (WGS) entry which is preliminary data.</text>
</comment>
<dbReference type="Proteomes" id="UP000186601">
    <property type="component" value="Unassembled WGS sequence"/>
</dbReference>
<dbReference type="EMBL" id="MLYV02000429">
    <property type="protein sequence ID" value="PSR98927.1"/>
    <property type="molecule type" value="Genomic_DNA"/>
</dbReference>
<keyword evidence="1" id="KW-0560">Oxidoreductase</keyword>
<dbReference type="InterPro" id="IPR036291">
    <property type="entry name" value="NAD(P)-bd_dom_sf"/>
</dbReference>
<dbReference type="AlphaFoldDB" id="A0A2R6PYW9"/>
<dbReference type="PANTHER" id="PTHR43157">
    <property type="entry name" value="PHOSPHATIDYLINOSITOL-GLYCAN BIOSYNTHESIS CLASS F PROTEIN-RELATED"/>
    <property type="match status" value="1"/>
</dbReference>
<reference evidence="2 3" key="1">
    <citation type="submission" date="2018-02" db="EMBL/GenBank/DDBJ databases">
        <title>Genome sequence of the basidiomycete white-rot fungus Phlebia centrifuga.</title>
        <authorList>
            <person name="Granchi Z."/>
            <person name="Peng M."/>
            <person name="de Vries R.P."/>
            <person name="Hilden K."/>
            <person name="Makela M.R."/>
            <person name="Grigoriev I."/>
            <person name="Riley R."/>
        </authorList>
    </citation>
    <scope>NUCLEOTIDE SEQUENCE [LARGE SCALE GENOMIC DNA]</scope>
    <source>
        <strain evidence="2 3">FBCC195</strain>
    </source>
</reference>
<dbReference type="PANTHER" id="PTHR43157:SF31">
    <property type="entry name" value="PHOSPHATIDYLINOSITOL-GLYCAN BIOSYNTHESIS CLASS F PROTEIN"/>
    <property type="match status" value="1"/>
</dbReference>
<dbReference type="GO" id="GO:0016491">
    <property type="term" value="F:oxidoreductase activity"/>
    <property type="evidence" value="ECO:0007669"/>
    <property type="project" value="UniProtKB-KW"/>
</dbReference>